<comment type="caution">
    <text evidence="2">The sequence shown here is derived from an EMBL/GenBank/DDBJ whole genome shotgun (WGS) entry which is preliminary data.</text>
</comment>
<feature type="domain" description="MOSC" evidence="1">
    <location>
        <begin position="133"/>
        <end position="284"/>
    </location>
</feature>
<dbReference type="AlphaFoldDB" id="A0A839ZBZ8"/>
<reference evidence="2 3" key="1">
    <citation type="submission" date="2020-08" db="EMBL/GenBank/DDBJ databases">
        <title>Genomic Encyclopedia of Type Strains, Phase IV (KMG-IV): sequencing the most valuable type-strain genomes for metagenomic binning, comparative biology and taxonomic classification.</title>
        <authorList>
            <person name="Goeker M."/>
        </authorList>
    </citation>
    <scope>NUCLEOTIDE SEQUENCE [LARGE SCALE GENOMIC DNA]</scope>
    <source>
        <strain evidence="2 3">DSM 5895</strain>
    </source>
</reference>
<dbReference type="Pfam" id="PF03473">
    <property type="entry name" value="MOSC"/>
    <property type="match status" value="1"/>
</dbReference>
<dbReference type="InterPro" id="IPR005302">
    <property type="entry name" value="MoCF_Sase_C"/>
</dbReference>
<evidence type="ECO:0000313" key="3">
    <source>
        <dbReference type="Proteomes" id="UP000533469"/>
    </source>
</evidence>
<protein>
    <recommendedName>
        <fullName evidence="1">MOSC domain-containing protein</fullName>
    </recommendedName>
</protein>
<gene>
    <name evidence="2" type="ORF">FHS55_002824</name>
</gene>
<dbReference type="PROSITE" id="PS51340">
    <property type="entry name" value="MOSC"/>
    <property type="match status" value="1"/>
</dbReference>
<dbReference type="Gene3D" id="2.40.33.20">
    <property type="entry name" value="PK beta-barrel domain-like"/>
    <property type="match status" value="1"/>
</dbReference>
<dbReference type="Proteomes" id="UP000533469">
    <property type="component" value="Unassembled WGS sequence"/>
</dbReference>
<dbReference type="RefSeq" id="WP_183190387.1">
    <property type="nucleotide sequence ID" value="NZ_JACICD010000005.1"/>
</dbReference>
<evidence type="ECO:0000259" key="1">
    <source>
        <dbReference type="PROSITE" id="PS51340"/>
    </source>
</evidence>
<organism evidence="2 3">
    <name type="scientific">Ancylobacter tetraedralis</name>
    <dbReference type="NCBI Taxonomy" id="217068"/>
    <lineage>
        <taxon>Bacteria</taxon>
        <taxon>Pseudomonadati</taxon>
        <taxon>Pseudomonadota</taxon>
        <taxon>Alphaproteobacteria</taxon>
        <taxon>Hyphomicrobiales</taxon>
        <taxon>Xanthobacteraceae</taxon>
        <taxon>Ancylobacter</taxon>
    </lineage>
</organism>
<dbReference type="InterPro" id="IPR011037">
    <property type="entry name" value="Pyrv_Knase-like_insert_dom_sf"/>
</dbReference>
<keyword evidence="3" id="KW-1185">Reference proteome</keyword>
<name>A0A839ZBZ8_9HYPH</name>
<dbReference type="GO" id="GO:0030170">
    <property type="term" value="F:pyridoxal phosphate binding"/>
    <property type="evidence" value="ECO:0007669"/>
    <property type="project" value="InterPro"/>
</dbReference>
<dbReference type="InterPro" id="IPR005303">
    <property type="entry name" value="MOCOS_middle"/>
</dbReference>
<evidence type="ECO:0000313" key="2">
    <source>
        <dbReference type="EMBL" id="MBB3772212.1"/>
    </source>
</evidence>
<dbReference type="Pfam" id="PF03476">
    <property type="entry name" value="MOSC_N"/>
    <property type="match status" value="1"/>
</dbReference>
<accession>A0A839ZBZ8</accession>
<dbReference type="GO" id="GO:0003824">
    <property type="term" value="F:catalytic activity"/>
    <property type="evidence" value="ECO:0007669"/>
    <property type="project" value="InterPro"/>
</dbReference>
<dbReference type="GO" id="GO:0030151">
    <property type="term" value="F:molybdenum ion binding"/>
    <property type="evidence" value="ECO:0007669"/>
    <property type="project" value="InterPro"/>
</dbReference>
<sequence length="285" mass="31288">MSESTENGETFDDALAEGPSSTEAVLAGPVTFATIAQIFRYPVKGLTPERMEVVDLEAGHYFPGDRLFAIENGPSGFSAETPGFQPKIKFLMLMRNERLAALDAHYDDATAELVIHHEGAEVARGNLGTEEGRAAIELFFQRHFRYELRGAPKVLAAPAGFRFVDTTEGFISLINLASCRALGDIIGQPVDPLRFRANLYLDGMEPWEEFDLVGQTIEIGNHVKLKVTQRIFRCAATNVDPVSAKRDMDVPATLMRSFGHTDCGIFAEVLQSGLIAEGDPVRIEL</sequence>
<proteinExistence type="predicted"/>
<dbReference type="EMBL" id="JACICD010000005">
    <property type="protein sequence ID" value="MBB3772212.1"/>
    <property type="molecule type" value="Genomic_DNA"/>
</dbReference>
<dbReference type="SUPFAM" id="SSF50800">
    <property type="entry name" value="PK beta-barrel domain-like"/>
    <property type="match status" value="1"/>
</dbReference>